<dbReference type="EMBL" id="CAJOBI010045656">
    <property type="protein sequence ID" value="CAF4346296.1"/>
    <property type="molecule type" value="Genomic_DNA"/>
</dbReference>
<gene>
    <name evidence="1" type="ORF">SMN809_LOCUS28033</name>
</gene>
<dbReference type="Proteomes" id="UP000676336">
    <property type="component" value="Unassembled WGS sequence"/>
</dbReference>
<feature type="non-terminal residue" evidence="1">
    <location>
        <position position="68"/>
    </location>
</feature>
<proteinExistence type="predicted"/>
<evidence type="ECO:0000313" key="2">
    <source>
        <dbReference type="Proteomes" id="UP000676336"/>
    </source>
</evidence>
<protein>
    <submittedName>
        <fullName evidence="1">Uncharacterized protein</fullName>
    </submittedName>
</protein>
<accession>A0A8S2V058</accession>
<reference evidence="1" key="1">
    <citation type="submission" date="2021-02" db="EMBL/GenBank/DDBJ databases">
        <authorList>
            <person name="Nowell W R."/>
        </authorList>
    </citation>
    <scope>NUCLEOTIDE SEQUENCE</scope>
</reference>
<name>A0A8S2V058_9BILA</name>
<organism evidence="1 2">
    <name type="scientific">Rotaria magnacalcarata</name>
    <dbReference type="NCBI Taxonomy" id="392030"/>
    <lineage>
        <taxon>Eukaryota</taxon>
        <taxon>Metazoa</taxon>
        <taxon>Spiralia</taxon>
        <taxon>Gnathifera</taxon>
        <taxon>Rotifera</taxon>
        <taxon>Eurotatoria</taxon>
        <taxon>Bdelloidea</taxon>
        <taxon>Philodinida</taxon>
        <taxon>Philodinidae</taxon>
        <taxon>Rotaria</taxon>
    </lineage>
</organism>
<dbReference type="AlphaFoldDB" id="A0A8S2V058"/>
<feature type="non-terminal residue" evidence="1">
    <location>
        <position position="1"/>
    </location>
</feature>
<sequence>VKKEPKRSNTIAITSNTTYDRSNPEDILRYFAPMRLKIATLYDNLQLATSNGNMRELLRIEEKIKLLR</sequence>
<comment type="caution">
    <text evidence="1">The sequence shown here is derived from an EMBL/GenBank/DDBJ whole genome shotgun (WGS) entry which is preliminary data.</text>
</comment>
<evidence type="ECO:0000313" key="1">
    <source>
        <dbReference type="EMBL" id="CAF4346296.1"/>
    </source>
</evidence>